<dbReference type="GO" id="GO:0046983">
    <property type="term" value="F:protein dimerization activity"/>
    <property type="evidence" value="ECO:0007669"/>
    <property type="project" value="InterPro"/>
</dbReference>
<keyword evidence="12" id="KW-0067">ATP-binding</keyword>
<evidence type="ECO:0000256" key="12">
    <source>
        <dbReference type="ARBA" id="ARBA00022840"/>
    </source>
</evidence>
<comment type="subcellular location">
    <subcellularLocation>
        <location evidence="3">Cytoplasm</location>
    </subcellularLocation>
</comment>
<accession>A0A7Y8GZG0</accession>
<dbReference type="EMBL" id="VYGV01000018">
    <property type="protein sequence ID" value="NWF47710.1"/>
    <property type="molecule type" value="Genomic_DNA"/>
</dbReference>
<evidence type="ECO:0000256" key="19">
    <source>
        <dbReference type="SAM" id="Coils"/>
    </source>
</evidence>
<dbReference type="GO" id="GO:0051539">
    <property type="term" value="F:4 iron, 4 sulfur cluster binding"/>
    <property type="evidence" value="ECO:0007669"/>
    <property type="project" value="UniProtKB-KW"/>
</dbReference>
<evidence type="ECO:0000256" key="14">
    <source>
        <dbReference type="ARBA" id="ARBA00023012"/>
    </source>
</evidence>
<keyword evidence="19" id="KW-0175">Coiled coil</keyword>
<dbReference type="RefSeq" id="WP_177137603.1">
    <property type="nucleotide sequence ID" value="NZ_VYGV01000018.1"/>
</dbReference>
<keyword evidence="10" id="KW-0547">Nucleotide-binding</keyword>
<dbReference type="Proteomes" id="UP000545507">
    <property type="component" value="Unassembled WGS sequence"/>
</dbReference>
<dbReference type="GO" id="GO:0005524">
    <property type="term" value="F:ATP binding"/>
    <property type="evidence" value="ECO:0007669"/>
    <property type="project" value="UniProtKB-KW"/>
</dbReference>
<dbReference type="InterPro" id="IPR001789">
    <property type="entry name" value="Sig_transdc_resp-reg_receiver"/>
</dbReference>
<keyword evidence="6" id="KW-0479">Metal-binding</keyword>
<dbReference type="Pfam" id="PF02518">
    <property type="entry name" value="HATPase_c"/>
    <property type="match status" value="1"/>
</dbReference>
<comment type="caution">
    <text evidence="22">The sequence shown here is derived from an EMBL/GenBank/DDBJ whole genome shotgun (WGS) entry which is preliminary data.</text>
</comment>
<evidence type="ECO:0000259" key="21">
    <source>
        <dbReference type="PROSITE" id="PS50110"/>
    </source>
</evidence>
<keyword evidence="13" id="KW-0408">Iron</keyword>
<dbReference type="GO" id="GO:0000155">
    <property type="term" value="F:phosphorelay sensor kinase activity"/>
    <property type="evidence" value="ECO:0007669"/>
    <property type="project" value="InterPro"/>
</dbReference>
<dbReference type="PROSITE" id="PS50110">
    <property type="entry name" value="RESPONSE_REGULATORY"/>
    <property type="match status" value="1"/>
</dbReference>
<evidence type="ECO:0000256" key="17">
    <source>
        <dbReference type="ARBA" id="ARBA00030800"/>
    </source>
</evidence>
<dbReference type="CDD" id="cd00156">
    <property type="entry name" value="REC"/>
    <property type="match status" value="1"/>
</dbReference>
<reference evidence="22 23" key="1">
    <citation type="submission" date="2019-09" db="EMBL/GenBank/DDBJ databases">
        <title>Hydrogenophaga aromatica sp. nov., isolated from a para-xylene-degrading enrichment culture.</title>
        <authorList>
            <person name="Tancsics A."/>
            <person name="Banerjee S."/>
        </authorList>
    </citation>
    <scope>NUCLEOTIDE SEQUENCE [LARGE SCALE GENOMIC DNA]</scope>
    <source>
        <strain evidence="22 23">D2P1</strain>
    </source>
</reference>
<evidence type="ECO:0000256" key="10">
    <source>
        <dbReference type="ARBA" id="ARBA00022741"/>
    </source>
</evidence>
<keyword evidence="15" id="KW-0411">Iron-sulfur</keyword>
<proteinExistence type="predicted"/>
<evidence type="ECO:0000256" key="18">
    <source>
        <dbReference type="PROSITE-ProRule" id="PRU00169"/>
    </source>
</evidence>
<keyword evidence="6" id="KW-0004">4Fe-4S</keyword>
<keyword evidence="8 18" id="KW-0597">Phosphoprotein</keyword>
<dbReference type="InterPro" id="IPR036890">
    <property type="entry name" value="HATPase_C_sf"/>
</dbReference>
<dbReference type="InterPro" id="IPR004358">
    <property type="entry name" value="Sig_transdc_His_kin-like_C"/>
</dbReference>
<evidence type="ECO:0000256" key="13">
    <source>
        <dbReference type="ARBA" id="ARBA00023004"/>
    </source>
</evidence>
<dbReference type="InterPro" id="IPR050482">
    <property type="entry name" value="Sensor_HK_TwoCompSys"/>
</dbReference>
<dbReference type="CDD" id="cd16917">
    <property type="entry name" value="HATPase_UhpB-NarQ-NarX-like"/>
    <property type="match status" value="1"/>
</dbReference>
<keyword evidence="11" id="KW-0418">Kinase</keyword>
<dbReference type="EC" id="2.7.13.3" evidence="4"/>
<dbReference type="InterPro" id="IPR011006">
    <property type="entry name" value="CheY-like_superfamily"/>
</dbReference>
<dbReference type="GO" id="GO:0016020">
    <property type="term" value="C:membrane"/>
    <property type="evidence" value="ECO:0007669"/>
    <property type="project" value="InterPro"/>
</dbReference>
<evidence type="ECO:0000256" key="9">
    <source>
        <dbReference type="ARBA" id="ARBA00022679"/>
    </source>
</evidence>
<keyword evidence="14" id="KW-0902">Two-component regulatory system</keyword>
<comment type="function">
    <text evidence="16">Member of the two-component regulatory system NreB/NreC involved in the control of dissimilatory nitrate/nitrite reduction in response to oxygen. NreB functions as a direct oxygen sensor histidine kinase which is autophosphorylated, in the absence of oxygen, probably at the conserved histidine residue, and transfers its phosphate group probably to a conserved aspartate residue of NreC. NreB/NreC activates the expression of the nitrate (narGHJI) and nitrite (nir) reductase operons, as well as the putative nitrate transporter gene narT.</text>
</comment>
<comment type="cofactor">
    <cofactor evidence="2">
        <name>[4Fe-4S] cluster</name>
        <dbReference type="ChEBI" id="CHEBI:49883"/>
    </cofactor>
</comment>
<feature type="region of interest" description="Disordered" evidence="20">
    <location>
        <begin position="355"/>
        <end position="376"/>
    </location>
</feature>
<organism evidence="22 23">
    <name type="scientific">Hydrogenophaga aromaticivorans</name>
    <dbReference type="NCBI Taxonomy" id="2610898"/>
    <lineage>
        <taxon>Bacteria</taxon>
        <taxon>Pseudomonadati</taxon>
        <taxon>Pseudomonadota</taxon>
        <taxon>Betaproteobacteria</taxon>
        <taxon>Burkholderiales</taxon>
        <taxon>Comamonadaceae</taxon>
        <taxon>Hydrogenophaga</taxon>
    </lineage>
</organism>
<name>A0A7Y8GZG0_9BURK</name>
<dbReference type="PANTHER" id="PTHR24421:SF10">
    <property type="entry name" value="NITRATE_NITRITE SENSOR PROTEIN NARQ"/>
    <property type="match status" value="1"/>
</dbReference>
<feature type="coiled-coil region" evidence="19">
    <location>
        <begin position="135"/>
        <end position="166"/>
    </location>
</feature>
<feature type="domain" description="Response regulatory" evidence="21">
    <location>
        <begin position="11"/>
        <end position="127"/>
    </location>
</feature>
<evidence type="ECO:0000256" key="7">
    <source>
        <dbReference type="ARBA" id="ARBA00022490"/>
    </source>
</evidence>
<gene>
    <name evidence="22" type="ORF">F3K02_21005</name>
</gene>
<dbReference type="Pfam" id="PF07730">
    <property type="entry name" value="HisKA_3"/>
    <property type="match status" value="1"/>
</dbReference>
<feature type="modified residue" description="4-aspartylphosphate" evidence="18">
    <location>
        <position position="62"/>
    </location>
</feature>
<evidence type="ECO:0000256" key="2">
    <source>
        <dbReference type="ARBA" id="ARBA00001966"/>
    </source>
</evidence>
<evidence type="ECO:0000256" key="11">
    <source>
        <dbReference type="ARBA" id="ARBA00022777"/>
    </source>
</evidence>
<sequence length="376" mass="41607">MPEHTDKRLVRILHLEDSRVDHALVKFALQRSQMNCQLTLVDTLDDFRRELASGQHDLVLADYHLPGFTGMDAWEQAHQNGIDIPFVILSGAIGETAAVDAMHRGVSDYLLKDSMNRLSHVIERALEVSETRRAKARADAELADSRRRLAELAEHLQTSIEQERADIAREIHDDIGGALAAVKLDLSWVARRTVEADMRQHMDTALEMLQHALGASQRIMMNLRPPILDQGLVAAVQWLGTSFEQRTGLRVHVRRSSEQMDVPRDVQLVAYRTAQEALTNVAKHAHASAVEIDLSDREGVLTLEVSDNGRGMSADALRKAKSFGLLGLKERAEKVNGWLDVSSSGRGTSVILSVPLGGSGTPSNHQEDPHDQGDFV</sequence>
<evidence type="ECO:0000313" key="22">
    <source>
        <dbReference type="EMBL" id="NWF47710.1"/>
    </source>
</evidence>
<keyword evidence="7" id="KW-0963">Cytoplasm</keyword>
<dbReference type="GO" id="GO:0005737">
    <property type="term" value="C:cytoplasm"/>
    <property type="evidence" value="ECO:0007669"/>
    <property type="project" value="UniProtKB-SubCell"/>
</dbReference>
<dbReference type="InterPro" id="IPR011712">
    <property type="entry name" value="Sig_transdc_His_kin_sub3_dim/P"/>
</dbReference>
<dbReference type="PRINTS" id="PR00344">
    <property type="entry name" value="BCTRLSENSOR"/>
</dbReference>
<dbReference type="InterPro" id="IPR003594">
    <property type="entry name" value="HATPase_dom"/>
</dbReference>
<dbReference type="Gene3D" id="1.20.5.1930">
    <property type="match status" value="1"/>
</dbReference>
<dbReference type="AlphaFoldDB" id="A0A7Y8GZG0"/>
<evidence type="ECO:0000313" key="23">
    <source>
        <dbReference type="Proteomes" id="UP000545507"/>
    </source>
</evidence>
<keyword evidence="23" id="KW-1185">Reference proteome</keyword>
<dbReference type="Gene3D" id="3.40.50.2300">
    <property type="match status" value="1"/>
</dbReference>
<evidence type="ECO:0000256" key="3">
    <source>
        <dbReference type="ARBA" id="ARBA00004496"/>
    </source>
</evidence>
<evidence type="ECO:0000256" key="15">
    <source>
        <dbReference type="ARBA" id="ARBA00023014"/>
    </source>
</evidence>
<protein>
    <recommendedName>
        <fullName evidence="5">Oxygen sensor histidine kinase NreB</fullName>
        <ecNumber evidence="4">2.7.13.3</ecNumber>
    </recommendedName>
    <alternativeName>
        <fullName evidence="17">Nitrogen regulation protein B</fullName>
    </alternativeName>
</protein>
<dbReference type="Pfam" id="PF00072">
    <property type="entry name" value="Response_reg"/>
    <property type="match status" value="1"/>
</dbReference>
<dbReference type="SMART" id="SM00387">
    <property type="entry name" value="HATPase_c"/>
    <property type="match status" value="1"/>
</dbReference>
<dbReference type="Gene3D" id="3.30.565.10">
    <property type="entry name" value="Histidine kinase-like ATPase, C-terminal domain"/>
    <property type="match status" value="1"/>
</dbReference>
<dbReference type="SMART" id="SM00448">
    <property type="entry name" value="REC"/>
    <property type="match status" value="1"/>
</dbReference>
<feature type="compositionally biased region" description="Basic and acidic residues" evidence="20">
    <location>
        <begin position="365"/>
        <end position="376"/>
    </location>
</feature>
<evidence type="ECO:0000256" key="16">
    <source>
        <dbReference type="ARBA" id="ARBA00024827"/>
    </source>
</evidence>
<evidence type="ECO:0000256" key="1">
    <source>
        <dbReference type="ARBA" id="ARBA00000085"/>
    </source>
</evidence>
<dbReference type="SUPFAM" id="SSF55874">
    <property type="entry name" value="ATPase domain of HSP90 chaperone/DNA topoisomerase II/histidine kinase"/>
    <property type="match status" value="1"/>
</dbReference>
<dbReference type="SUPFAM" id="SSF52172">
    <property type="entry name" value="CheY-like"/>
    <property type="match status" value="1"/>
</dbReference>
<keyword evidence="9" id="KW-0808">Transferase</keyword>
<dbReference type="PANTHER" id="PTHR24421">
    <property type="entry name" value="NITRATE/NITRITE SENSOR PROTEIN NARX-RELATED"/>
    <property type="match status" value="1"/>
</dbReference>
<evidence type="ECO:0000256" key="8">
    <source>
        <dbReference type="ARBA" id="ARBA00022553"/>
    </source>
</evidence>
<comment type="catalytic activity">
    <reaction evidence="1">
        <text>ATP + protein L-histidine = ADP + protein N-phospho-L-histidine.</text>
        <dbReference type="EC" id="2.7.13.3"/>
    </reaction>
</comment>
<evidence type="ECO:0000256" key="5">
    <source>
        <dbReference type="ARBA" id="ARBA00017322"/>
    </source>
</evidence>
<evidence type="ECO:0000256" key="6">
    <source>
        <dbReference type="ARBA" id="ARBA00022485"/>
    </source>
</evidence>
<evidence type="ECO:0000256" key="20">
    <source>
        <dbReference type="SAM" id="MobiDB-lite"/>
    </source>
</evidence>
<evidence type="ECO:0000256" key="4">
    <source>
        <dbReference type="ARBA" id="ARBA00012438"/>
    </source>
</evidence>